<keyword evidence="1" id="KW-0812">Transmembrane</keyword>
<keyword evidence="3" id="KW-1185">Reference proteome</keyword>
<comment type="caution">
    <text evidence="2">The sequence shown here is derived from an EMBL/GenBank/DDBJ whole genome shotgun (WGS) entry which is preliminary data.</text>
</comment>
<dbReference type="Proteomes" id="UP000007148">
    <property type="component" value="Unassembled WGS sequence"/>
</dbReference>
<protein>
    <submittedName>
        <fullName evidence="2">Uncharacterized protein</fullName>
    </submittedName>
</protein>
<keyword evidence="1" id="KW-1133">Transmembrane helix</keyword>
<reference evidence="2 3" key="1">
    <citation type="journal article" date="2011" name="PLoS Pathog.">
        <title>Endophytic Life Strategies Decoded by Genome and Transcriptome Analyses of the Mutualistic Root Symbiont Piriformospora indica.</title>
        <authorList>
            <person name="Zuccaro A."/>
            <person name="Lahrmann U."/>
            <person name="Guldener U."/>
            <person name="Langen G."/>
            <person name="Pfiffi S."/>
            <person name="Biedenkopf D."/>
            <person name="Wong P."/>
            <person name="Samans B."/>
            <person name="Grimm C."/>
            <person name="Basiewicz M."/>
            <person name="Murat C."/>
            <person name="Martin F."/>
            <person name="Kogel K.H."/>
        </authorList>
    </citation>
    <scope>NUCLEOTIDE SEQUENCE [LARGE SCALE GENOMIC DNA]</scope>
    <source>
        <strain evidence="2 3">DSM 11827</strain>
    </source>
</reference>
<evidence type="ECO:0000313" key="2">
    <source>
        <dbReference type="EMBL" id="CCA77752.1"/>
    </source>
</evidence>
<dbReference type="HOGENOM" id="CLU_921715_0_0_1"/>
<keyword evidence="1" id="KW-0472">Membrane</keyword>
<dbReference type="AlphaFoldDB" id="G4U2F6"/>
<feature type="transmembrane region" description="Helical" evidence="1">
    <location>
        <begin position="148"/>
        <end position="166"/>
    </location>
</feature>
<name>G4U2F6_SERID</name>
<dbReference type="InParanoid" id="G4U2F6"/>
<dbReference type="EMBL" id="CAFZ01001869">
    <property type="protein sequence ID" value="CCA77752.1"/>
    <property type="molecule type" value="Genomic_DNA"/>
</dbReference>
<evidence type="ECO:0000313" key="3">
    <source>
        <dbReference type="Proteomes" id="UP000007148"/>
    </source>
</evidence>
<evidence type="ECO:0000256" key="1">
    <source>
        <dbReference type="SAM" id="Phobius"/>
    </source>
</evidence>
<sequence length="302" mass="34540">MRLGNPLWVNRNVFSRLSPRTRPCWKWQTSNATHSRLYTTEPTPQKKFPTFADEMRNLWKWLRNFRNPEKDRSKDWILGNEVVVFHLARPHKLYSLMNVFPFVAILWGAARLDSLWSVQNIRPTKEDAASGRLAEPKPRISDQTRRTGTASAFLIVSIIIGGTLFFQRKMVRTITFRRDKPVLSKPTRAALPPNGLKDDRSMIILQPFSGPPIEAPIGECELYDTDTRDRLLIGVPGKALRLLVDVDGAEVGIPGESQVVHRFDKDESGVPLSMEQKNKQRLDAKNLLGRLWATYERGNLSI</sequence>
<dbReference type="OrthoDB" id="3240465at2759"/>
<gene>
    <name evidence="2" type="ORF">PIIN_02974</name>
</gene>
<accession>G4U2F6</accession>
<feature type="transmembrane region" description="Helical" evidence="1">
    <location>
        <begin position="93"/>
        <end position="110"/>
    </location>
</feature>
<proteinExistence type="predicted"/>
<organism evidence="2 3">
    <name type="scientific">Serendipita indica (strain DSM 11827)</name>
    <name type="common">Root endophyte fungus</name>
    <name type="synonym">Piriformospora indica</name>
    <dbReference type="NCBI Taxonomy" id="1109443"/>
    <lineage>
        <taxon>Eukaryota</taxon>
        <taxon>Fungi</taxon>
        <taxon>Dikarya</taxon>
        <taxon>Basidiomycota</taxon>
        <taxon>Agaricomycotina</taxon>
        <taxon>Agaricomycetes</taxon>
        <taxon>Sebacinales</taxon>
        <taxon>Serendipitaceae</taxon>
        <taxon>Serendipita</taxon>
    </lineage>
</organism>